<evidence type="ECO:0000256" key="1">
    <source>
        <dbReference type="SAM" id="Phobius"/>
    </source>
</evidence>
<evidence type="ECO:0000313" key="3">
    <source>
        <dbReference type="Proteomes" id="UP000521943"/>
    </source>
</evidence>
<evidence type="ECO:0000313" key="2">
    <source>
        <dbReference type="EMBL" id="KAF6765272.1"/>
    </source>
</evidence>
<dbReference type="EMBL" id="JACGCI010000003">
    <property type="protein sequence ID" value="KAF6765272.1"/>
    <property type="molecule type" value="Genomic_DNA"/>
</dbReference>
<dbReference type="AlphaFoldDB" id="A0A8H6MHF4"/>
<reference evidence="2 3" key="1">
    <citation type="submission" date="2020-07" db="EMBL/GenBank/DDBJ databases">
        <title>Comparative genomics of pyrophilous fungi reveals a link between fire events and developmental genes.</title>
        <authorList>
            <consortium name="DOE Joint Genome Institute"/>
            <person name="Steindorff A.S."/>
            <person name="Carver A."/>
            <person name="Calhoun S."/>
            <person name="Stillman K."/>
            <person name="Liu H."/>
            <person name="Lipzen A."/>
            <person name="Pangilinan J."/>
            <person name="Labutti K."/>
            <person name="Bruns T.D."/>
            <person name="Grigoriev I.V."/>
        </authorList>
    </citation>
    <scope>NUCLEOTIDE SEQUENCE [LARGE SCALE GENOMIC DNA]</scope>
    <source>
        <strain evidence="2 3">CBS 144469</strain>
    </source>
</reference>
<gene>
    <name evidence="2" type="ORF">DFP72DRAFT_870592</name>
</gene>
<name>A0A8H6MHF4_9AGAR</name>
<keyword evidence="1" id="KW-1133">Transmembrane helix</keyword>
<dbReference type="Proteomes" id="UP000521943">
    <property type="component" value="Unassembled WGS sequence"/>
</dbReference>
<keyword evidence="1" id="KW-0812">Transmembrane</keyword>
<dbReference type="Pfam" id="PF11654">
    <property type="entry name" value="NCE101"/>
    <property type="match status" value="1"/>
</dbReference>
<keyword evidence="1" id="KW-0472">Membrane</keyword>
<accession>A0A8H6MHF4</accession>
<protein>
    <submittedName>
        <fullName evidence="2">Uncharacterized protein</fullName>
    </submittedName>
</protein>
<dbReference type="GO" id="GO:0009306">
    <property type="term" value="P:protein secretion"/>
    <property type="evidence" value="ECO:0007669"/>
    <property type="project" value="InterPro"/>
</dbReference>
<feature type="transmembrane region" description="Helical" evidence="1">
    <location>
        <begin position="17"/>
        <end position="37"/>
    </location>
</feature>
<comment type="caution">
    <text evidence="2">The sequence shown here is derived from an EMBL/GenBank/DDBJ whole genome shotgun (WGS) entry which is preliminary data.</text>
</comment>
<proteinExistence type="predicted"/>
<keyword evidence="3" id="KW-1185">Reference proteome</keyword>
<sequence length="72" mass="8362">MTADSFLNIMVTMPPVLLSRSIDTILGIGTGFFAYYLHETHPRTAPRPEDRLLELVKWKYAKYQTMKQDLTE</sequence>
<dbReference type="InterPro" id="IPR024242">
    <property type="entry name" value="NCE101"/>
</dbReference>
<organism evidence="2 3">
    <name type="scientific">Ephemerocybe angulata</name>
    <dbReference type="NCBI Taxonomy" id="980116"/>
    <lineage>
        <taxon>Eukaryota</taxon>
        <taxon>Fungi</taxon>
        <taxon>Dikarya</taxon>
        <taxon>Basidiomycota</taxon>
        <taxon>Agaricomycotina</taxon>
        <taxon>Agaricomycetes</taxon>
        <taxon>Agaricomycetidae</taxon>
        <taxon>Agaricales</taxon>
        <taxon>Agaricineae</taxon>
        <taxon>Psathyrellaceae</taxon>
        <taxon>Ephemerocybe</taxon>
    </lineage>
</organism>